<feature type="domain" description="RNA polymerase sigma factor 70 region 4 type 2" evidence="7">
    <location>
        <begin position="122"/>
        <end position="172"/>
    </location>
</feature>
<evidence type="ECO:0000313" key="9">
    <source>
        <dbReference type="EMBL" id="GIH73119.1"/>
    </source>
</evidence>
<name>A0A8J3RG54_9ACTN</name>
<dbReference type="EMBL" id="BOOG01000073">
    <property type="protein sequence ID" value="GIH73119.1"/>
    <property type="molecule type" value="Genomic_DNA"/>
</dbReference>
<dbReference type="Gene3D" id="1.10.10.10">
    <property type="entry name" value="Winged helix-like DNA-binding domain superfamily/Winged helix DNA-binding domain"/>
    <property type="match status" value="1"/>
</dbReference>
<dbReference type="InterPro" id="IPR007627">
    <property type="entry name" value="RNA_pol_sigma70_r2"/>
</dbReference>
<keyword evidence="4" id="KW-0804">Transcription</keyword>
<feature type="domain" description="RNA polymerase sigma-70 region 2" evidence="6">
    <location>
        <begin position="16"/>
        <end position="82"/>
    </location>
</feature>
<dbReference type="SUPFAM" id="SSF88659">
    <property type="entry name" value="Sigma3 and sigma4 domains of RNA polymerase sigma factors"/>
    <property type="match status" value="1"/>
</dbReference>
<dbReference type="InterPro" id="IPR013324">
    <property type="entry name" value="RNA_pol_sigma_r3/r4-like"/>
</dbReference>
<proteinExistence type="inferred from homology"/>
<dbReference type="Proteomes" id="UP000610966">
    <property type="component" value="Unassembled WGS sequence"/>
</dbReference>
<dbReference type="Pfam" id="PF20239">
    <property type="entry name" value="DUF6596"/>
    <property type="match status" value="1"/>
</dbReference>
<keyword evidence="2" id="KW-0805">Transcription regulation</keyword>
<dbReference type="RefSeq" id="WP_308440850.1">
    <property type="nucleotide sequence ID" value="NZ_BOOG01000073.1"/>
</dbReference>
<organism evidence="9 10">
    <name type="scientific">Sphaerimonospora thailandensis</name>
    <dbReference type="NCBI Taxonomy" id="795644"/>
    <lineage>
        <taxon>Bacteria</taxon>
        <taxon>Bacillati</taxon>
        <taxon>Actinomycetota</taxon>
        <taxon>Actinomycetes</taxon>
        <taxon>Streptosporangiales</taxon>
        <taxon>Streptosporangiaceae</taxon>
        <taxon>Sphaerimonospora</taxon>
    </lineage>
</organism>
<evidence type="ECO:0000256" key="1">
    <source>
        <dbReference type="ARBA" id="ARBA00010641"/>
    </source>
</evidence>
<comment type="similarity">
    <text evidence="1">Belongs to the sigma-70 factor family. ECF subfamily.</text>
</comment>
<dbReference type="InterPro" id="IPR014284">
    <property type="entry name" value="RNA_pol_sigma-70_dom"/>
</dbReference>
<dbReference type="PANTHER" id="PTHR47756">
    <property type="entry name" value="BLL6612 PROTEIN-RELATED"/>
    <property type="match status" value="1"/>
</dbReference>
<dbReference type="PANTHER" id="PTHR47756:SF2">
    <property type="entry name" value="BLL6612 PROTEIN"/>
    <property type="match status" value="1"/>
</dbReference>
<accession>A0A8J3RG54</accession>
<evidence type="ECO:0000256" key="4">
    <source>
        <dbReference type="ARBA" id="ARBA00023163"/>
    </source>
</evidence>
<dbReference type="Pfam" id="PF04542">
    <property type="entry name" value="Sigma70_r2"/>
    <property type="match status" value="1"/>
</dbReference>
<dbReference type="AlphaFoldDB" id="A0A8J3RG54"/>
<dbReference type="GO" id="GO:0016987">
    <property type="term" value="F:sigma factor activity"/>
    <property type="evidence" value="ECO:0007669"/>
    <property type="project" value="UniProtKB-KW"/>
</dbReference>
<keyword evidence="3" id="KW-0731">Sigma factor</keyword>
<evidence type="ECO:0000259" key="7">
    <source>
        <dbReference type="Pfam" id="PF08281"/>
    </source>
</evidence>
<dbReference type="Gene3D" id="1.10.1740.10">
    <property type="match status" value="1"/>
</dbReference>
<comment type="caution">
    <text evidence="9">The sequence shown here is derived from an EMBL/GenBank/DDBJ whole genome shotgun (WGS) entry which is preliminary data.</text>
</comment>
<dbReference type="GO" id="GO:0006352">
    <property type="term" value="P:DNA-templated transcription initiation"/>
    <property type="evidence" value="ECO:0007669"/>
    <property type="project" value="InterPro"/>
</dbReference>
<keyword evidence="10" id="KW-1185">Reference proteome</keyword>
<gene>
    <name evidence="9" type="primary">rpoE_6</name>
    <name evidence="9" type="ORF">Mth01_53720</name>
</gene>
<sequence length="520" mass="56225">MTPDVPAPDVPAIDDLLRELAPQVVGVLTRRFGDFDTAEDAVQEALLDAAAQWPEEGVPGNPRGWLIQVAYRRMIEQIRSEQARRRREDLVAAQEPIDQRTMAPPVDEAYEAGRDDTLTTLFLCCHPALTPASAIALTLRSVGGLTTAEIAKAFMVPEATMAQRISRAKQRIKASGVPFRMPAPEERRGRLGSVLHVLYLIFNEGYASNDGPELHRVELSREAIRLTRMAYRLLPDDCEVAGLLALMLLTDARRLARTDRNGIPIPLAEQDRSEWDGAAIAEGIGIITRTLARGAVGPYQLQAAIAALHDEAATAAETDWPQILALYGLLERMSDNPVVSLNRAVAAAMVHGPAAGLDMLKVLEAEGRLAGNHRFHVARAHLLEMAGEPRAAADDYRAAASRTLSIPERDYLTTRAARLAVAAAGTHGGADAHWPGSFTYGSEAGSPAPEEGRRRVPRTGSDRADSGAEPAVEQTLGNAEARHRDRVGGGPVLPREVPRWRPGERMSGISGRSPSSRTTS</sequence>
<dbReference type="InterPro" id="IPR036388">
    <property type="entry name" value="WH-like_DNA-bd_sf"/>
</dbReference>
<evidence type="ECO:0000256" key="5">
    <source>
        <dbReference type="SAM" id="MobiDB-lite"/>
    </source>
</evidence>
<feature type="region of interest" description="Disordered" evidence="5">
    <location>
        <begin position="428"/>
        <end position="520"/>
    </location>
</feature>
<feature type="domain" description="DUF6596" evidence="8">
    <location>
        <begin position="190"/>
        <end position="289"/>
    </location>
</feature>
<evidence type="ECO:0000313" key="10">
    <source>
        <dbReference type="Proteomes" id="UP000610966"/>
    </source>
</evidence>
<evidence type="ECO:0000256" key="2">
    <source>
        <dbReference type="ARBA" id="ARBA00023015"/>
    </source>
</evidence>
<dbReference type="SUPFAM" id="SSF88946">
    <property type="entry name" value="Sigma2 domain of RNA polymerase sigma factors"/>
    <property type="match status" value="1"/>
</dbReference>
<dbReference type="NCBIfam" id="TIGR02937">
    <property type="entry name" value="sigma70-ECF"/>
    <property type="match status" value="1"/>
</dbReference>
<dbReference type="Pfam" id="PF08281">
    <property type="entry name" value="Sigma70_r4_2"/>
    <property type="match status" value="1"/>
</dbReference>
<dbReference type="InterPro" id="IPR013325">
    <property type="entry name" value="RNA_pol_sigma_r2"/>
</dbReference>
<evidence type="ECO:0000259" key="6">
    <source>
        <dbReference type="Pfam" id="PF04542"/>
    </source>
</evidence>
<reference evidence="9" key="1">
    <citation type="submission" date="2021-01" db="EMBL/GenBank/DDBJ databases">
        <title>Whole genome shotgun sequence of Sphaerimonospora thailandensis NBRC 107569.</title>
        <authorList>
            <person name="Komaki H."/>
            <person name="Tamura T."/>
        </authorList>
    </citation>
    <scope>NUCLEOTIDE SEQUENCE</scope>
    <source>
        <strain evidence="9">NBRC 107569</strain>
    </source>
</reference>
<feature type="compositionally biased region" description="Polar residues" evidence="5">
    <location>
        <begin position="510"/>
        <end position="520"/>
    </location>
</feature>
<dbReference type="InterPro" id="IPR046531">
    <property type="entry name" value="DUF6596"/>
</dbReference>
<evidence type="ECO:0000256" key="3">
    <source>
        <dbReference type="ARBA" id="ARBA00023082"/>
    </source>
</evidence>
<protein>
    <submittedName>
        <fullName evidence="9">RNA polymerase sigma24 factor</fullName>
    </submittedName>
</protein>
<dbReference type="InterPro" id="IPR013249">
    <property type="entry name" value="RNA_pol_sigma70_r4_t2"/>
</dbReference>
<dbReference type="GO" id="GO:0003677">
    <property type="term" value="F:DNA binding"/>
    <property type="evidence" value="ECO:0007669"/>
    <property type="project" value="InterPro"/>
</dbReference>
<evidence type="ECO:0000259" key="8">
    <source>
        <dbReference type="Pfam" id="PF20239"/>
    </source>
</evidence>
<feature type="compositionally biased region" description="Basic and acidic residues" evidence="5">
    <location>
        <begin position="450"/>
        <end position="466"/>
    </location>
</feature>